<gene>
    <name evidence="2" type="ORF">QE369_001272</name>
    <name evidence="1" type="ORF">QE408_000749</name>
</gene>
<evidence type="ECO:0000313" key="3">
    <source>
        <dbReference type="Proteomes" id="UP001224781"/>
    </source>
</evidence>
<dbReference type="InterPro" id="IPR047676">
    <property type="entry name" value="FxLYD_dom"/>
</dbReference>
<evidence type="ECO:0000313" key="4">
    <source>
        <dbReference type="Proteomes" id="UP001255601"/>
    </source>
</evidence>
<dbReference type="EMBL" id="JAVIZC010000001">
    <property type="protein sequence ID" value="MDR6101094.1"/>
    <property type="molecule type" value="Genomic_DNA"/>
</dbReference>
<comment type="caution">
    <text evidence="2">The sequence shown here is derived from an EMBL/GenBank/DDBJ whole genome shotgun (WGS) entry which is preliminary data.</text>
</comment>
<proteinExistence type="predicted"/>
<evidence type="ECO:0000313" key="2">
    <source>
        <dbReference type="EMBL" id="MDR6101094.1"/>
    </source>
</evidence>
<name>A0AAJ2EQW4_9HYPH</name>
<evidence type="ECO:0008006" key="5">
    <source>
        <dbReference type="Google" id="ProtNLM"/>
    </source>
</evidence>
<reference evidence="2" key="1">
    <citation type="submission" date="2023-08" db="EMBL/GenBank/DDBJ databases">
        <title>Functional and genomic diversity of the sorghum phyllosphere microbiome.</title>
        <authorList>
            <person name="Shade A."/>
        </authorList>
    </citation>
    <scope>NUCLEOTIDE SEQUENCE</scope>
    <source>
        <strain evidence="2">SORGH_AS_0974</strain>
        <strain evidence="1 3">SORGH_AS_1126</strain>
    </source>
</reference>
<dbReference type="Proteomes" id="UP001224781">
    <property type="component" value="Unassembled WGS sequence"/>
</dbReference>
<organism evidence="2 4">
    <name type="scientific">Agrobacterium larrymoorei</name>
    <dbReference type="NCBI Taxonomy" id="160699"/>
    <lineage>
        <taxon>Bacteria</taxon>
        <taxon>Pseudomonadati</taxon>
        <taxon>Pseudomonadota</taxon>
        <taxon>Alphaproteobacteria</taxon>
        <taxon>Hyphomicrobiales</taxon>
        <taxon>Rhizobiaceae</taxon>
        <taxon>Rhizobium/Agrobacterium group</taxon>
        <taxon>Agrobacterium</taxon>
    </lineage>
</organism>
<dbReference type="NCBIfam" id="NF038353">
    <property type="entry name" value="FxLYD_dom"/>
    <property type="match status" value="1"/>
</dbReference>
<dbReference type="EMBL" id="JAUTBL010000001">
    <property type="protein sequence ID" value="MDQ1183627.1"/>
    <property type="molecule type" value="Genomic_DNA"/>
</dbReference>
<evidence type="ECO:0000313" key="1">
    <source>
        <dbReference type="EMBL" id="MDQ1183627.1"/>
    </source>
</evidence>
<sequence length="224" mass="24331">MAMFRPFRKQTAHDYDLLMPDTPVRPKTRAAMRPETIDADFVTVKETVYRDYGNDNRRKAYQQGKHRTVGALETFEAMIAWVDRKLSSLSVDGYSAVVAAAAVGMFFMSGGFSVLPTNTQAVAAAPDPLAITHISITPQDAGGMEVLVINGIVDNRTDNIQEVPSIRADLFAAKGEKVASMLIEPPVPEIGPGQSHGFSAKLRHPGGKTPEIKLSFIETDASAR</sequence>
<dbReference type="AlphaFoldDB" id="A0AAJ2EQW4"/>
<keyword evidence="3" id="KW-1185">Reference proteome</keyword>
<accession>A0AAJ2EQW4</accession>
<dbReference type="Proteomes" id="UP001255601">
    <property type="component" value="Unassembled WGS sequence"/>
</dbReference>
<protein>
    <recommendedName>
        <fullName evidence="5">DUF3426 domain-containing protein</fullName>
    </recommendedName>
</protein>